<gene>
    <name evidence="1" type="ORF">VNO77_13491</name>
</gene>
<dbReference type="EMBL" id="JAYMYQ010000003">
    <property type="protein sequence ID" value="KAK7344163.1"/>
    <property type="molecule type" value="Genomic_DNA"/>
</dbReference>
<reference evidence="1 2" key="1">
    <citation type="submission" date="2024-01" db="EMBL/GenBank/DDBJ databases">
        <title>The genomes of 5 underutilized Papilionoideae crops provide insights into root nodulation and disease resistanc.</title>
        <authorList>
            <person name="Jiang F."/>
        </authorList>
    </citation>
    <scope>NUCLEOTIDE SEQUENCE [LARGE SCALE GENOMIC DNA]</scope>
    <source>
        <strain evidence="1">LVBAO_FW01</strain>
        <tissue evidence="1">Leaves</tissue>
    </source>
</reference>
<evidence type="ECO:0000313" key="1">
    <source>
        <dbReference type="EMBL" id="KAK7344163.1"/>
    </source>
</evidence>
<protein>
    <submittedName>
        <fullName evidence="1">Uncharacterized protein</fullName>
    </submittedName>
</protein>
<organism evidence="1 2">
    <name type="scientific">Canavalia gladiata</name>
    <name type="common">Sword bean</name>
    <name type="synonym">Dolichos gladiatus</name>
    <dbReference type="NCBI Taxonomy" id="3824"/>
    <lineage>
        <taxon>Eukaryota</taxon>
        <taxon>Viridiplantae</taxon>
        <taxon>Streptophyta</taxon>
        <taxon>Embryophyta</taxon>
        <taxon>Tracheophyta</taxon>
        <taxon>Spermatophyta</taxon>
        <taxon>Magnoliopsida</taxon>
        <taxon>eudicotyledons</taxon>
        <taxon>Gunneridae</taxon>
        <taxon>Pentapetalae</taxon>
        <taxon>rosids</taxon>
        <taxon>fabids</taxon>
        <taxon>Fabales</taxon>
        <taxon>Fabaceae</taxon>
        <taxon>Papilionoideae</taxon>
        <taxon>50 kb inversion clade</taxon>
        <taxon>NPAAA clade</taxon>
        <taxon>indigoferoid/millettioid clade</taxon>
        <taxon>Phaseoleae</taxon>
        <taxon>Canavalia</taxon>
    </lineage>
</organism>
<sequence>MNGRAKFGAAMTKNLMGSDPVNAENVMRDYKDTALRKMFRRTIPNNSPTCCGYCLHVATGPAPIIIPKVMGNEAGVLAYTTNVKLFLLFCLVHHLHHAQWHTILTPLPMQDFR</sequence>
<dbReference type="Proteomes" id="UP001367508">
    <property type="component" value="Unassembled WGS sequence"/>
</dbReference>
<evidence type="ECO:0000313" key="2">
    <source>
        <dbReference type="Proteomes" id="UP001367508"/>
    </source>
</evidence>
<dbReference type="AlphaFoldDB" id="A0AAN9QV01"/>
<comment type="caution">
    <text evidence="1">The sequence shown here is derived from an EMBL/GenBank/DDBJ whole genome shotgun (WGS) entry which is preliminary data.</text>
</comment>
<accession>A0AAN9QV01</accession>
<proteinExistence type="predicted"/>
<name>A0AAN9QV01_CANGL</name>
<keyword evidence="2" id="KW-1185">Reference proteome</keyword>